<evidence type="ECO:0000313" key="2">
    <source>
        <dbReference type="EMBL" id="AGO85745.2"/>
    </source>
</evidence>
<accession>S4W5T1</accession>
<gene>
    <name evidence="2" type="ORF">psal_cds_1351</name>
</gene>
<reference evidence="2 3" key="1">
    <citation type="journal article" date="2013" name="Science">
        <title>Pandoraviruses: amoeba viruses with genomes up to 2.5 Mb reaching that of parasitic eukaryotes.</title>
        <authorList>
            <person name="Philippe N."/>
            <person name="Legendre M."/>
            <person name="Doutre G."/>
            <person name="Coute Y."/>
            <person name="Poirot O."/>
            <person name="Lescot M."/>
            <person name="Arslan D."/>
            <person name="Seltzer V."/>
            <person name="Bertaux L."/>
            <person name="Bruley C."/>
            <person name="Garin J."/>
            <person name="Claverie J.M."/>
            <person name="Abergel C."/>
        </authorList>
    </citation>
    <scope>NUCLEOTIDE SEQUENCE [LARGE SCALE GENOMIC DNA]</scope>
</reference>
<organism evidence="2 3">
    <name type="scientific">Pandoravirus salinus</name>
    <dbReference type="NCBI Taxonomy" id="1349410"/>
    <lineage>
        <taxon>Viruses</taxon>
        <taxon>Pandoravirus</taxon>
    </lineage>
</organism>
<dbReference type="EMBL" id="KC977571">
    <property type="protein sequence ID" value="AGO85745.2"/>
    <property type="molecule type" value="Genomic_DNA"/>
</dbReference>
<dbReference type="GeneID" id="16607532"/>
<name>S4W5T1_9VIRU</name>
<sequence length="174" mass="20206">MAPVAYWRGRAAGWIVRAFEKRGGSDRKRAPFEPTKNKPHATRQARKSTTMSRSHFTNDPLWTMWEMPVPQRQPPNNNPPPQHPDWSTFNMPPESLLRPVIMEDWPDVGHRNLNLTNRNFFSLTNRNPSLPHFDSRDIDVDIDDDDGSAPTLPLYARPILDDEDDEWDYDMGLD</sequence>
<dbReference type="Proteomes" id="UP000204584">
    <property type="component" value="Segment"/>
</dbReference>
<protein>
    <submittedName>
        <fullName evidence="2">Uncharacterized protein</fullName>
    </submittedName>
</protein>
<feature type="compositionally biased region" description="Basic residues" evidence="1">
    <location>
        <begin position="37"/>
        <end position="46"/>
    </location>
</feature>
<dbReference type="RefSeq" id="YP_008438824.2">
    <property type="nucleotide sequence ID" value="NC_022098.1"/>
</dbReference>
<feature type="compositionally biased region" description="Basic and acidic residues" evidence="1">
    <location>
        <begin position="22"/>
        <end position="31"/>
    </location>
</feature>
<dbReference type="KEGG" id="vg:16607532"/>
<proteinExistence type="predicted"/>
<feature type="region of interest" description="Disordered" evidence="1">
    <location>
        <begin position="22"/>
        <end position="53"/>
    </location>
</feature>
<evidence type="ECO:0000256" key="1">
    <source>
        <dbReference type="SAM" id="MobiDB-lite"/>
    </source>
</evidence>
<evidence type="ECO:0000313" key="3">
    <source>
        <dbReference type="Proteomes" id="UP000204584"/>
    </source>
</evidence>
<keyword evidence="3" id="KW-1185">Reference proteome</keyword>